<keyword evidence="1" id="KW-0732">Signal</keyword>
<reference evidence="2" key="1">
    <citation type="journal article" date="2020" name="Stud. Mycol.">
        <title>101 Dothideomycetes genomes: a test case for predicting lifestyles and emergence of pathogens.</title>
        <authorList>
            <person name="Haridas S."/>
            <person name="Albert R."/>
            <person name="Binder M."/>
            <person name="Bloem J."/>
            <person name="Labutti K."/>
            <person name="Salamov A."/>
            <person name="Andreopoulos B."/>
            <person name="Baker S."/>
            <person name="Barry K."/>
            <person name="Bills G."/>
            <person name="Bluhm B."/>
            <person name="Cannon C."/>
            <person name="Castanera R."/>
            <person name="Culley D."/>
            <person name="Daum C."/>
            <person name="Ezra D."/>
            <person name="Gonzalez J."/>
            <person name="Henrissat B."/>
            <person name="Kuo A."/>
            <person name="Liang C."/>
            <person name="Lipzen A."/>
            <person name="Lutzoni F."/>
            <person name="Magnuson J."/>
            <person name="Mondo S."/>
            <person name="Nolan M."/>
            <person name="Ohm R."/>
            <person name="Pangilinan J."/>
            <person name="Park H.-J."/>
            <person name="Ramirez L."/>
            <person name="Alfaro M."/>
            <person name="Sun H."/>
            <person name="Tritt A."/>
            <person name="Yoshinaga Y."/>
            <person name="Zwiers L.-H."/>
            <person name="Turgeon B."/>
            <person name="Goodwin S."/>
            <person name="Spatafora J."/>
            <person name="Crous P."/>
            <person name="Grigoriev I."/>
        </authorList>
    </citation>
    <scope>NUCLEOTIDE SEQUENCE</scope>
    <source>
        <strain evidence="2">CBS 109.77</strain>
    </source>
</reference>
<proteinExistence type="predicted"/>
<evidence type="ECO:0000313" key="3">
    <source>
        <dbReference type="Proteomes" id="UP000799757"/>
    </source>
</evidence>
<sequence>MRVLSLLATVLAATTSMAATIIMPSGKAIELHSTNVTTLNELVNNSKPDTGGREFAAGRQLMFWYDGINFQGNRQPEGDTDRMTHCVRPLSPGTTGSIEFLFHEPWFACLLYGSEDCRDPSYMLSSAHVSYPNLGDLGWQNRVHSYMCGWPGL</sequence>
<organism evidence="2 3">
    <name type="scientific">Melanomma pulvis-pyrius CBS 109.77</name>
    <dbReference type="NCBI Taxonomy" id="1314802"/>
    <lineage>
        <taxon>Eukaryota</taxon>
        <taxon>Fungi</taxon>
        <taxon>Dikarya</taxon>
        <taxon>Ascomycota</taxon>
        <taxon>Pezizomycotina</taxon>
        <taxon>Dothideomycetes</taxon>
        <taxon>Pleosporomycetidae</taxon>
        <taxon>Pleosporales</taxon>
        <taxon>Melanommataceae</taxon>
        <taxon>Melanomma</taxon>
    </lineage>
</organism>
<name>A0A6A6XMY3_9PLEO</name>
<feature type="signal peptide" evidence="1">
    <location>
        <begin position="1"/>
        <end position="18"/>
    </location>
</feature>
<evidence type="ECO:0000256" key="1">
    <source>
        <dbReference type="SAM" id="SignalP"/>
    </source>
</evidence>
<dbReference type="Proteomes" id="UP000799757">
    <property type="component" value="Unassembled WGS sequence"/>
</dbReference>
<feature type="chain" id="PRO_5025350273" evidence="1">
    <location>
        <begin position="19"/>
        <end position="153"/>
    </location>
</feature>
<dbReference type="EMBL" id="MU001805">
    <property type="protein sequence ID" value="KAF2797493.1"/>
    <property type="molecule type" value="Genomic_DNA"/>
</dbReference>
<accession>A0A6A6XMY3</accession>
<protein>
    <submittedName>
        <fullName evidence="2">Uncharacterized protein</fullName>
    </submittedName>
</protein>
<gene>
    <name evidence="2" type="ORF">K505DRAFT_358370</name>
</gene>
<keyword evidence="3" id="KW-1185">Reference proteome</keyword>
<evidence type="ECO:0000313" key="2">
    <source>
        <dbReference type="EMBL" id="KAF2797493.1"/>
    </source>
</evidence>
<dbReference type="AlphaFoldDB" id="A0A6A6XMY3"/>